<proteinExistence type="inferred from homology"/>
<dbReference type="OMA" id="AHSMPHQ"/>
<dbReference type="Proteomes" id="UP000001640">
    <property type="component" value="Chromosome 3"/>
</dbReference>
<keyword evidence="3" id="KW-0813">Transport</keyword>
<evidence type="ECO:0000256" key="7">
    <source>
        <dbReference type="ARBA" id="ARBA00022989"/>
    </source>
</evidence>
<feature type="compositionally biased region" description="Polar residues" evidence="10">
    <location>
        <begin position="288"/>
        <end position="298"/>
    </location>
</feature>
<feature type="compositionally biased region" description="Acidic residues" evidence="10">
    <location>
        <begin position="326"/>
        <end position="339"/>
    </location>
</feature>
<keyword evidence="8 11" id="KW-0472">Membrane</keyword>
<dbReference type="InParanoid" id="G0VD80"/>
<feature type="compositionally biased region" description="Low complexity" evidence="10">
    <location>
        <begin position="299"/>
        <end position="312"/>
    </location>
</feature>
<dbReference type="PANTHER" id="PTHR21535">
    <property type="entry name" value="MAGNESIUM AND COBALT TRANSPORT PROTEIN/MITOCHONDRIAL IMPORT INNER MEMBRANE TRANSLOCASE SUBUNIT TIM8"/>
    <property type="match status" value="1"/>
</dbReference>
<dbReference type="Pfam" id="PF01544">
    <property type="entry name" value="CorA"/>
    <property type="match status" value="1"/>
</dbReference>
<reference key="2">
    <citation type="submission" date="2011-08" db="EMBL/GenBank/DDBJ databases">
        <title>Genome sequence of Naumovozyma castellii.</title>
        <authorList>
            <person name="Gordon J.L."/>
            <person name="Armisen D."/>
            <person name="Proux-Wera E."/>
            <person name="OhEigeartaigh S.S."/>
            <person name="Byrne K.P."/>
            <person name="Wolfe K.H."/>
        </authorList>
    </citation>
    <scope>NUCLEOTIDE SEQUENCE</scope>
    <source>
        <strain>Type strain:CBS 4309</strain>
    </source>
</reference>
<dbReference type="GeneID" id="96903023"/>
<accession>G0VD80</accession>
<dbReference type="KEGG" id="ncs:NCAS_0C04520"/>
<feature type="region of interest" description="Disordered" evidence="10">
    <location>
        <begin position="1"/>
        <end position="187"/>
    </location>
</feature>
<dbReference type="Gene3D" id="1.20.58.340">
    <property type="entry name" value="Magnesium transport protein CorA, transmembrane region"/>
    <property type="match status" value="2"/>
</dbReference>
<sequence>MDSSSTSEHSTPNLTPTLSPTTSIVGSMVSMRTEDHNELYDHRQHRDSLPIRQDAIPSVIQKTITSKRDPTRNPAGASVDQKQAHHQENRASAAKERDDTYAAGRHHLRSSASQTANARPSRLEQTISHQQQLFNEENEPANDPSLQHHHHHSQNQPTSPVQASSPHSHPEMAKNQKVRTNSVTSHVSSINPLTHIAETLSNITTSKTNGSGEKLPQGRNKKARASFDSDASQASRESQETEEDVCFPMPPQLHSRVNGIDFDELEEFAEQSNVLKRQYMMSLQNDRNSRFSSNMNGRTSGVSTSTSTSVSSAALKYTPKPFNHTEDDDEKDIEEDEEDERIKEYDHNDLGSQGFPSEYIGKPQGISFGNNKIEGESRMGNETQSNFNFGGGGGFNAPDRFSFFCSESEETVHATDIPSLVNSNQSFYDLFRGGEPTWWLDCSCPTDDEMRCITKAFGIHPLTAEDIRMQETREKVELFKSYYFVCFHSFENDKESENFLEPINVYIVVFRSGVLTFHFGPIPHCANVRRRVRQLRDYVNVNSDWLCYALIDAITDSFAPVIQSIEYEADSIEDSVFMARDMDFAKMLQRIGESRRKTMTLMRLLSGKADVIKMFAKRCQDEANGIGPALTSEINIANLQSTTSMNNFKKINNMQGNSYEHYTTQPRGDIALYLGDIQDHLLTMYQNLLSYEKIFSRSHSNYLAQLQVESFNSNNKVTEMLGKVTMIGTMLVPLNVITGLFGMNVHVPGEGVDNLGWWFGILGVLVFLAICGWFLASFWIKRIDPPTTLNEAAESGAKSVISSFLPRTNHRNNKNYNDKPIPRWNGGPSNGSIASLPSKYSRYD</sequence>
<keyword evidence="6" id="KW-0460">Magnesium</keyword>
<dbReference type="GO" id="GO:0005886">
    <property type="term" value="C:plasma membrane"/>
    <property type="evidence" value="ECO:0007669"/>
    <property type="project" value="UniProtKB-SubCell"/>
</dbReference>
<evidence type="ECO:0000256" key="5">
    <source>
        <dbReference type="ARBA" id="ARBA00022692"/>
    </source>
</evidence>
<evidence type="ECO:0000256" key="11">
    <source>
        <dbReference type="SAM" id="Phobius"/>
    </source>
</evidence>
<feature type="compositionally biased region" description="Basic and acidic residues" evidence="10">
    <location>
        <begin position="82"/>
        <end position="100"/>
    </location>
</feature>
<reference evidence="12 13" key="1">
    <citation type="journal article" date="2011" name="Proc. Natl. Acad. Sci. U.S.A.">
        <title>Evolutionary erosion of yeast sex chromosomes by mating-type switching accidents.</title>
        <authorList>
            <person name="Gordon J.L."/>
            <person name="Armisen D."/>
            <person name="Proux-Wera E."/>
            <person name="Oheigeartaigh S.S."/>
            <person name="Byrne K.P."/>
            <person name="Wolfe K.H."/>
        </authorList>
    </citation>
    <scope>NUCLEOTIDE SEQUENCE [LARGE SCALE GENOMIC DNA]</scope>
    <source>
        <strain evidence="13">ATCC 76901 / BCRC 22586 / CBS 4309 / NBRC 1992 / NRRL Y-12630</strain>
    </source>
</reference>
<feature type="transmembrane region" description="Helical" evidence="11">
    <location>
        <begin position="724"/>
        <end position="743"/>
    </location>
</feature>
<dbReference type="SUPFAM" id="SSF144083">
    <property type="entry name" value="Magnesium transport protein CorA, transmembrane region"/>
    <property type="match status" value="1"/>
</dbReference>
<evidence type="ECO:0000256" key="10">
    <source>
        <dbReference type="SAM" id="MobiDB-lite"/>
    </source>
</evidence>
<comment type="function">
    <text evidence="9">Plasma membrane magnesium transporter.</text>
</comment>
<comment type="subcellular location">
    <subcellularLocation>
        <location evidence="1">Cell membrane</location>
        <topology evidence="1">Multi-pass membrane protein</topology>
    </subcellularLocation>
</comment>
<feature type="region of interest" description="Disordered" evidence="10">
    <location>
        <begin position="809"/>
        <end position="844"/>
    </location>
</feature>
<feature type="compositionally biased region" description="Polar residues" evidence="10">
    <location>
        <begin position="110"/>
        <end position="135"/>
    </location>
</feature>
<dbReference type="EMBL" id="HE576754">
    <property type="protein sequence ID" value="CCC69442.1"/>
    <property type="molecule type" value="Genomic_DNA"/>
</dbReference>
<dbReference type="InterPro" id="IPR002523">
    <property type="entry name" value="MgTranspt_CorA/ZnTranspt_ZntB"/>
</dbReference>
<evidence type="ECO:0000256" key="2">
    <source>
        <dbReference type="ARBA" id="ARBA00009765"/>
    </source>
</evidence>
<evidence type="ECO:0000256" key="8">
    <source>
        <dbReference type="ARBA" id="ARBA00023136"/>
    </source>
</evidence>
<dbReference type="AlphaFoldDB" id="G0VD80"/>
<feature type="transmembrane region" description="Helical" evidence="11">
    <location>
        <begin position="755"/>
        <end position="780"/>
    </location>
</feature>
<dbReference type="CDD" id="cd12829">
    <property type="entry name" value="Alr1p-like"/>
    <property type="match status" value="1"/>
</dbReference>
<keyword evidence="4" id="KW-1003">Cell membrane</keyword>
<evidence type="ECO:0000256" key="1">
    <source>
        <dbReference type="ARBA" id="ARBA00004651"/>
    </source>
</evidence>
<dbReference type="PANTHER" id="PTHR21535:SF55">
    <property type="entry name" value="MAGNESIUM TRANSPORTER ALR1-RELATED"/>
    <property type="match status" value="1"/>
</dbReference>
<dbReference type="FunCoup" id="G0VD80">
    <property type="interactions" value="75"/>
</dbReference>
<feature type="region of interest" description="Disordered" evidence="10">
    <location>
        <begin position="288"/>
        <end position="340"/>
    </location>
</feature>
<feature type="compositionally biased region" description="Low complexity" evidence="10">
    <location>
        <begin position="10"/>
        <end position="23"/>
    </location>
</feature>
<dbReference type="InterPro" id="IPR045861">
    <property type="entry name" value="CorA_cytoplasmic_dom"/>
</dbReference>
<gene>
    <name evidence="12" type="primary">NCAS0C04520</name>
    <name evidence="12" type="ordered locus">NCAS_0C04520</name>
</gene>
<dbReference type="FunFam" id="3.30.460.20:FF:000003">
    <property type="entry name" value="Magnesium transporter ALR1"/>
    <property type="match status" value="1"/>
</dbReference>
<dbReference type="FunFam" id="1.20.58.340:FF:000008">
    <property type="entry name" value="CorA family metal ion transporter"/>
    <property type="match status" value="1"/>
</dbReference>
<evidence type="ECO:0000256" key="9">
    <source>
        <dbReference type="ARBA" id="ARBA00053197"/>
    </source>
</evidence>
<dbReference type="GO" id="GO:0015095">
    <property type="term" value="F:magnesium ion transmembrane transporter activity"/>
    <property type="evidence" value="ECO:0007669"/>
    <property type="project" value="InterPro"/>
</dbReference>
<dbReference type="InterPro" id="IPR044089">
    <property type="entry name" value="Alr1-like"/>
</dbReference>
<dbReference type="HOGENOM" id="CLU_007127_6_0_1"/>
<feature type="region of interest" description="Disordered" evidence="10">
    <location>
        <begin position="204"/>
        <end position="252"/>
    </location>
</feature>
<evidence type="ECO:0000256" key="6">
    <source>
        <dbReference type="ARBA" id="ARBA00022842"/>
    </source>
</evidence>
<keyword evidence="5 11" id="KW-0812">Transmembrane</keyword>
<dbReference type="Gene3D" id="3.30.460.20">
    <property type="entry name" value="CorA soluble domain-like"/>
    <property type="match status" value="1"/>
</dbReference>
<dbReference type="OrthoDB" id="29879at2759"/>
<feature type="compositionally biased region" description="Polar residues" evidence="10">
    <location>
        <begin position="154"/>
        <end position="167"/>
    </location>
</feature>
<dbReference type="InterPro" id="IPR045863">
    <property type="entry name" value="CorA_TM1_TM2"/>
</dbReference>
<evidence type="ECO:0000313" key="13">
    <source>
        <dbReference type="Proteomes" id="UP000001640"/>
    </source>
</evidence>
<protein>
    <submittedName>
        <fullName evidence="12">Uncharacterized protein</fullName>
    </submittedName>
</protein>
<comment type="similarity">
    <text evidence="2">Belongs to the CorA metal ion transporter (MIT) (TC 1.A.35) family.</text>
</comment>
<feature type="compositionally biased region" description="Polar residues" evidence="10">
    <location>
        <begin position="178"/>
        <end position="187"/>
    </location>
</feature>
<dbReference type="eggNOG" id="ENOG502QPTQ">
    <property type="taxonomic scope" value="Eukaryota"/>
</dbReference>
<evidence type="ECO:0000256" key="3">
    <source>
        <dbReference type="ARBA" id="ARBA00022448"/>
    </source>
</evidence>
<evidence type="ECO:0000313" key="12">
    <source>
        <dbReference type="EMBL" id="CCC69442.1"/>
    </source>
</evidence>
<dbReference type="GO" id="GO:0010961">
    <property type="term" value="P:intracellular magnesium ion homeostasis"/>
    <property type="evidence" value="ECO:0007669"/>
    <property type="project" value="TreeGrafter"/>
</dbReference>
<name>G0VD80_NAUCA</name>
<dbReference type="SUPFAM" id="SSF143865">
    <property type="entry name" value="CorA soluble domain-like"/>
    <property type="match status" value="1"/>
</dbReference>
<feature type="compositionally biased region" description="Basic and acidic residues" evidence="10">
    <location>
        <begin position="32"/>
        <end position="49"/>
    </location>
</feature>
<dbReference type="RefSeq" id="XP_003675806.1">
    <property type="nucleotide sequence ID" value="XM_003675758.1"/>
</dbReference>
<keyword evidence="13" id="KW-1185">Reference proteome</keyword>
<evidence type="ECO:0000256" key="4">
    <source>
        <dbReference type="ARBA" id="ARBA00022475"/>
    </source>
</evidence>
<keyword evidence="7 11" id="KW-1133">Transmembrane helix</keyword>
<organism evidence="12 13">
    <name type="scientific">Naumovozyma castellii</name>
    <name type="common">Yeast</name>
    <name type="synonym">Saccharomyces castellii</name>
    <dbReference type="NCBI Taxonomy" id="27288"/>
    <lineage>
        <taxon>Eukaryota</taxon>
        <taxon>Fungi</taxon>
        <taxon>Dikarya</taxon>
        <taxon>Ascomycota</taxon>
        <taxon>Saccharomycotina</taxon>
        <taxon>Saccharomycetes</taxon>
        <taxon>Saccharomycetales</taxon>
        <taxon>Saccharomycetaceae</taxon>
        <taxon>Naumovozyma</taxon>
    </lineage>
</organism>